<dbReference type="InterPro" id="IPR050445">
    <property type="entry name" value="Bact_polysacc_biosynth/exp"/>
</dbReference>
<protein>
    <submittedName>
        <fullName evidence="11">G-rich domain on putative tyrosine kinase</fullName>
    </submittedName>
</protein>
<keyword evidence="4 8" id="KW-0812">Transmembrane</keyword>
<evidence type="ECO:0000256" key="8">
    <source>
        <dbReference type="SAM" id="Phobius"/>
    </source>
</evidence>
<evidence type="ECO:0000256" key="7">
    <source>
        <dbReference type="SAM" id="Coils"/>
    </source>
</evidence>
<evidence type="ECO:0000256" key="2">
    <source>
        <dbReference type="ARBA" id="ARBA00006683"/>
    </source>
</evidence>
<evidence type="ECO:0000256" key="4">
    <source>
        <dbReference type="ARBA" id="ARBA00022692"/>
    </source>
</evidence>
<dbReference type="PANTHER" id="PTHR32309">
    <property type="entry name" value="TYROSINE-PROTEIN KINASE"/>
    <property type="match status" value="1"/>
</dbReference>
<dbReference type="RefSeq" id="WP_076544070.1">
    <property type="nucleotide sequence ID" value="NZ_FTNC01000004.1"/>
</dbReference>
<feature type="transmembrane region" description="Helical" evidence="8">
    <location>
        <begin position="554"/>
        <end position="573"/>
    </location>
</feature>
<keyword evidence="7" id="KW-0175">Coiled coil</keyword>
<evidence type="ECO:0000256" key="1">
    <source>
        <dbReference type="ARBA" id="ARBA00004651"/>
    </source>
</evidence>
<keyword evidence="11" id="KW-0418">Kinase</keyword>
<dbReference type="Proteomes" id="UP000185669">
    <property type="component" value="Unassembled WGS sequence"/>
</dbReference>
<feature type="coiled-coil region" evidence="7">
    <location>
        <begin position="174"/>
        <end position="231"/>
    </location>
</feature>
<evidence type="ECO:0000313" key="12">
    <source>
        <dbReference type="Proteomes" id="UP000185669"/>
    </source>
</evidence>
<comment type="subcellular location">
    <subcellularLocation>
        <location evidence="1">Cell membrane</location>
        <topology evidence="1">Multi-pass membrane protein</topology>
    </subcellularLocation>
</comment>
<accession>A0A1N6SH27</accession>
<dbReference type="STRING" id="56779.SAMN05421834_10440"/>
<evidence type="ECO:0000256" key="3">
    <source>
        <dbReference type="ARBA" id="ARBA00022475"/>
    </source>
</evidence>
<sequence>MENEPPEDYYSEYEIDLREYIMLLWNNKFFIGSLVIIAILIAFAYSTFIIEPVYEAKSTLLILTPRYTTSLEVESFSIDTYRNLATTDSIKQKVINDLDLRNESGERYSADQLDGMMSIEILASEENDNGDAPLIELRVKNRDPELAANIANAWAKNFIKDSREIRKNEVIEVATVIQEQFKDTEEKLNNLKSDLLAFSKENRLGLLRQRLSNRENKLNENNKKILDLEKTIGAKKARYKIIISQLDKMEKDGKWIGELRNEVNIGNNYGLLKVKDQFLNYQEKLKNFNQENDLNLIQEEIKSARNNITKYQNRISELKNKMVNLREENQNLNEVLGEEDSRWIVNRSIDNNTLWENILSEKELNLLKKLKLEDEIVNPIYKKAKNNLTDNRVILKKIPTLIKYYNSQIENENNRLKKLNEEYYGLELIKNNISNNLSMYRDSYNSFAKRYEDLVNKKVNLELELEEISAELAYYRKDESKLTSEIKEMQNQLWEAENEKSLLEQRIKDVKNTYSSLASRVEEARITEAQRTSDVKFYAEAVTPSKPLGNNSKLNMAIAAVLALMLAVFIVFFREFMKEHN</sequence>
<dbReference type="EMBL" id="FTNC01000004">
    <property type="protein sequence ID" value="SIQ40302.1"/>
    <property type="molecule type" value="Genomic_DNA"/>
</dbReference>
<gene>
    <name evidence="11" type="ORF">SAMN05421834_10440</name>
</gene>
<dbReference type="Gene3D" id="1.10.287.1490">
    <property type="match status" value="1"/>
</dbReference>
<keyword evidence="6 8" id="KW-0472">Membrane</keyword>
<dbReference type="AlphaFoldDB" id="A0A1N6SH27"/>
<proteinExistence type="inferred from homology"/>
<comment type="similarity">
    <text evidence="2">Belongs to the CpsC/CapA family.</text>
</comment>
<dbReference type="Pfam" id="PF13807">
    <property type="entry name" value="GNVR"/>
    <property type="match status" value="1"/>
</dbReference>
<organism evidence="11 12">
    <name type="scientific">Halanaerobium kushneri</name>
    <dbReference type="NCBI Taxonomy" id="56779"/>
    <lineage>
        <taxon>Bacteria</taxon>
        <taxon>Bacillati</taxon>
        <taxon>Bacillota</taxon>
        <taxon>Clostridia</taxon>
        <taxon>Halanaerobiales</taxon>
        <taxon>Halanaerobiaceae</taxon>
        <taxon>Halanaerobium</taxon>
    </lineage>
</organism>
<evidence type="ECO:0000256" key="6">
    <source>
        <dbReference type="ARBA" id="ARBA00023136"/>
    </source>
</evidence>
<dbReference type="PANTHER" id="PTHR32309:SF13">
    <property type="entry name" value="FERRIC ENTEROBACTIN TRANSPORT PROTEIN FEPE"/>
    <property type="match status" value="1"/>
</dbReference>
<reference evidence="12" key="1">
    <citation type="submission" date="2017-01" db="EMBL/GenBank/DDBJ databases">
        <authorList>
            <person name="Varghese N."/>
            <person name="Submissions S."/>
        </authorList>
    </citation>
    <scope>NUCLEOTIDE SEQUENCE [LARGE SCALE GENOMIC DNA]</scope>
    <source>
        <strain evidence="12">ATCC 700103</strain>
    </source>
</reference>
<dbReference type="InterPro" id="IPR032807">
    <property type="entry name" value="GNVR"/>
</dbReference>
<feature type="domain" description="Tyrosine-protein kinase G-rich" evidence="10">
    <location>
        <begin position="511"/>
        <end position="575"/>
    </location>
</feature>
<keyword evidence="3" id="KW-1003">Cell membrane</keyword>
<name>A0A1N6SH27_9FIRM</name>
<evidence type="ECO:0000313" key="11">
    <source>
        <dbReference type="EMBL" id="SIQ40302.1"/>
    </source>
</evidence>
<dbReference type="InterPro" id="IPR003856">
    <property type="entry name" value="LPS_length_determ_N"/>
</dbReference>
<dbReference type="GO" id="GO:0004713">
    <property type="term" value="F:protein tyrosine kinase activity"/>
    <property type="evidence" value="ECO:0007669"/>
    <property type="project" value="TreeGrafter"/>
</dbReference>
<dbReference type="OrthoDB" id="2360475at2"/>
<evidence type="ECO:0000259" key="10">
    <source>
        <dbReference type="Pfam" id="PF13807"/>
    </source>
</evidence>
<evidence type="ECO:0000259" key="9">
    <source>
        <dbReference type="Pfam" id="PF02706"/>
    </source>
</evidence>
<dbReference type="Pfam" id="PF02706">
    <property type="entry name" value="Wzz"/>
    <property type="match status" value="1"/>
</dbReference>
<keyword evidence="5 8" id="KW-1133">Transmembrane helix</keyword>
<dbReference type="GO" id="GO:0005886">
    <property type="term" value="C:plasma membrane"/>
    <property type="evidence" value="ECO:0007669"/>
    <property type="project" value="UniProtKB-SubCell"/>
</dbReference>
<keyword evidence="12" id="KW-1185">Reference proteome</keyword>
<feature type="coiled-coil region" evidence="7">
    <location>
        <begin position="271"/>
        <end position="342"/>
    </location>
</feature>
<feature type="transmembrane region" description="Helical" evidence="8">
    <location>
        <begin position="29"/>
        <end position="50"/>
    </location>
</feature>
<feature type="coiled-coil region" evidence="7">
    <location>
        <begin position="402"/>
        <end position="513"/>
    </location>
</feature>
<feature type="domain" description="Polysaccharide chain length determinant N-terminal" evidence="9">
    <location>
        <begin position="14"/>
        <end position="98"/>
    </location>
</feature>
<evidence type="ECO:0000256" key="5">
    <source>
        <dbReference type="ARBA" id="ARBA00022989"/>
    </source>
</evidence>
<keyword evidence="11" id="KW-0808">Transferase</keyword>